<dbReference type="STRING" id="39060.SAMN05660706_13916"/>
<accession>A0A1I6EEZ5</accession>
<name>A0A1I6EEZ5_9FIRM</name>
<sequence length="55" mass="5906">MDPMAGGGSIPLESLKYGITTFASDLNPVAFVIEKASIEYPAKFGDSLTKDIVIW</sequence>
<reference evidence="2" key="1">
    <citation type="submission" date="2016-10" db="EMBL/GenBank/DDBJ databases">
        <authorList>
            <person name="Varghese N."/>
            <person name="Submissions S."/>
        </authorList>
    </citation>
    <scope>NUCLEOTIDE SEQUENCE [LARGE SCALE GENOMIC DNA]</scope>
    <source>
        <strain evidence="2">DSM 3669</strain>
    </source>
</reference>
<evidence type="ECO:0000313" key="1">
    <source>
        <dbReference type="EMBL" id="SFR16320.1"/>
    </source>
</evidence>
<dbReference type="AlphaFoldDB" id="A0A1I6EEZ5"/>
<dbReference type="EMBL" id="FOYM01000039">
    <property type="protein sequence ID" value="SFR16320.1"/>
    <property type="molecule type" value="Genomic_DNA"/>
</dbReference>
<evidence type="ECO:0000313" key="2">
    <source>
        <dbReference type="Proteomes" id="UP000199584"/>
    </source>
</evidence>
<keyword evidence="2" id="KW-1185">Reference proteome</keyword>
<dbReference type="Proteomes" id="UP000199584">
    <property type="component" value="Unassembled WGS sequence"/>
</dbReference>
<gene>
    <name evidence="1" type="ORF">SAMN05660706_13916</name>
</gene>
<proteinExistence type="predicted"/>
<evidence type="ECO:0008006" key="3">
    <source>
        <dbReference type="Google" id="ProtNLM"/>
    </source>
</evidence>
<organism evidence="1 2">
    <name type="scientific">Desulfoscipio geothermicus DSM 3669</name>
    <dbReference type="NCBI Taxonomy" id="1121426"/>
    <lineage>
        <taxon>Bacteria</taxon>
        <taxon>Bacillati</taxon>
        <taxon>Bacillota</taxon>
        <taxon>Clostridia</taxon>
        <taxon>Eubacteriales</taxon>
        <taxon>Desulfallaceae</taxon>
        <taxon>Desulfoscipio</taxon>
    </lineage>
</organism>
<protein>
    <recommendedName>
        <fullName evidence="3">DUF1156 domain-containing protein</fullName>
    </recommendedName>
</protein>